<dbReference type="RefSeq" id="WP_017928676.1">
    <property type="nucleotide sequence ID" value="NZ_KB822998.1"/>
</dbReference>
<evidence type="ECO:0000313" key="1">
    <source>
        <dbReference type="EMBL" id="EYD71775.1"/>
    </source>
</evidence>
<keyword evidence="2" id="KW-1185">Reference proteome</keyword>
<protein>
    <submittedName>
        <fullName evidence="1">Cold shock protein CspB</fullName>
    </submittedName>
</protein>
<dbReference type="STRING" id="1122180.Lokhon_01845"/>
<gene>
    <name evidence="1" type="ORF">Lokhon_01845</name>
</gene>
<evidence type="ECO:0000313" key="2">
    <source>
        <dbReference type="Proteomes" id="UP000025047"/>
    </source>
</evidence>
<dbReference type="AlphaFoldDB" id="A0A017HBT5"/>
<accession>A0A017HBT5</accession>
<dbReference type="Proteomes" id="UP000025047">
    <property type="component" value="Unassembled WGS sequence"/>
</dbReference>
<dbReference type="Gene3D" id="2.40.50.140">
    <property type="entry name" value="Nucleic acid-binding proteins"/>
    <property type="match status" value="2"/>
</dbReference>
<dbReference type="SUPFAM" id="SSF50249">
    <property type="entry name" value="Nucleic acid-binding proteins"/>
    <property type="match status" value="2"/>
</dbReference>
<reference evidence="1 2" key="1">
    <citation type="submission" date="2013-03" db="EMBL/GenBank/DDBJ databases">
        <authorList>
            <person name="Fiebig A."/>
            <person name="Goeker M."/>
            <person name="Klenk H.-P.P."/>
        </authorList>
    </citation>
    <scope>NUCLEOTIDE SEQUENCE [LARGE SCALE GENOMIC DNA]</scope>
    <source>
        <strain evidence="1 2">DSM 17492</strain>
    </source>
</reference>
<dbReference type="InterPro" id="IPR002059">
    <property type="entry name" value="CSP_DNA-bd"/>
</dbReference>
<sequence>MNALTPTTIHATCKWFDLARGYGFVTTPGILLHSNTLLAAGRSTIAEGTGLEVEIRTTPRGVQVDRVVGFDALAPVLAGPTVAARVRWFDAAKGYGFVQLLGEERDVCLGRDVLRAGGRDDAAPGEALAVSVVQGDRGPVVAAVGEWV</sequence>
<dbReference type="eggNOG" id="COG1278">
    <property type="taxonomic scope" value="Bacteria"/>
</dbReference>
<dbReference type="OrthoDB" id="9791685at2"/>
<organism evidence="1 2">
    <name type="scientific">Limimaricola hongkongensis DSM 17492</name>
    <dbReference type="NCBI Taxonomy" id="1122180"/>
    <lineage>
        <taxon>Bacteria</taxon>
        <taxon>Pseudomonadati</taxon>
        <taxon>Pseudomonadota</taxon>
        <taxon>Alphaproteobacteria</taxon>
        <taxon>Rhodobacterales</taxon>
        <taxon>Paracoccaceae</taxon>
        <taxon>Limimaricola</taxon>
    </lineage>
</organism>
<comment type="caution">
    <text evidence="1">The sequence shown here is derived from an EMBL/GenBank/DDBJ whole genome shotgun (WGS) entry which is preliminary data.</text>
</comment>
<dbReference type="CDD" id="cd04458">
    <property type="entry name" value="CSP_CDS"/>
    <property type="match status" value="2"/>
</dbReference>
<dbReference type="HOGENOM" id="CLU_097141_3_0_5"/>
<dbReference type="PATRIC" id="fig|1122180.6.peg.1826"/>
<name>A0A017HBT5_9RHOB</name>
<dbReference type="EMBL" id="APGJ01000006">
    <property type="protein sequence ID" value="EYD71775.1"/>
    <property type="molecule type" value="Genomic_DNA"/>
</dbReference>
<proteinExistence type="predicted"/>
<dbReference type="GO" id="GO:0003676">
    <property type="term" value="F:nucleic acid binding"/>
    <property type="evidence" value="ECO:0007669"/>
    <property type="project" value="InterPro"/>
</dbReference>
<dbReference type="InterPro" id="IPR012340">
    <property type="entry name" value="NA-bd_OB-fold"/>
</dbReference>